<dbReference type="EMBL" id="GBRH01167905">
    <property type="protein sequence ID" value="JAE29991.1"/>
    <property type="molecule type" value="Transcribed_RNA"/>
</dbReference>
<name>A0A0A9H568_ARUDO</name>
<protein>
    <submittedName>
        <fullName evidence="1">Uncharacterized protein</fullName>
    </submittedName>
</protein>
<evidence type="ECO:0000313" key="1">
    <source>
        <dbReference type="EMBL" id="JAE29991.1"/>
    </source>
</evidence>
<organism evidence="1">
    <name type="scientific">Arundo donax</name>
    <name type="common">Giant reed</name>
    <name type="synonym">Donax arundinaceus</name>
    <dbReference type="NCBI Taxonomy" id="35708"/>
    <lineage>
        <taxon>Eukaryota</taxon>
        <taxon>Viridiplantae</taxon>
        <taxon>Streptophyta</taxon>
        <taxon>Embryophyta</taxon>
        <taxon>Tracheophyta</taxon>
        <taxon>Spermatophyta</taxon>
        <taxon>Magnoliopsida</taxon>
        <taxon>Liliopsida</taxon>
        <taxon>Poales</taxon>
        <taxon>Poaceae</taxon>
        <taxon>PACMAD clade</taxon>
        <taxon>Arundinoideae</taxon>
        <taxon>Arundineae</taxon>
        <taxon>Arundo</taxon>
    </lineage>
</organism>
<dbReference type="AlphaFoldDB" id="A0A0A9H568"/>
<reference evidence="1" key="2">
    <citation type="journal article" date="2015" name="Data Brief">
        <title>Shoot transcriptome of the giant reed, Arundo donax.</title>
        <authorList>
            <person name="Barrero R.A."/>
            <person name="Guerrero F.D."/>
            <person name="Moolhuijzen P."/>
            <person name="Goolsby J.A."/>
            <person name="Tidwell J."/>
            <person name="Bellgard S.E."/>
            <person name="Bellgard M.I."/>
        </authorList>
    </citation>
    <scope>NUCLEOTIDE SEQUENCE</scope>
    <source>
        <tissue evidence="1">Shoot tissue taken approximately 20 cm above the soil surface</tissue>
    </source>
</reference>
<proteinExistence type="predicted"/>
<reference evidence="1" key="1">
    <citation type="submission" date="2014-09" db="EMBL/GenBank/DDBJ databases">
        <authorList>
            <person name="Magalhaes I.L.F."/>
            <person name="Oliveira U."/>
            <person name="Santos F.R."/>
            <person name="Vidigal T.H.D.A."/>
            <person name="Brescovit A.D."/>
            <person name="Santos A.J."/>
        </authorList>
    </citation>
    <scope>NUCLEOTIDE SEQUENCE</scope>
    <source>
        <tissue evidence="1">Shoot tissue taken approximately 20 cm above the soil surface</tissue>
    </source>
</reference>
<sequence>MLQVQDRQHNRYFQRCVKIHHLHVLQNTMHCIFPIVDFFVLLQNGSMCTRTLYGHISLCSGVIAVHPI</sequence>
<accession>A0A0A9H568</accession>